<comment type="caution">
    <text evidence="1">The sequence shown here is derived from an EMBL/GenBank/DDBJ whole genome shotgun (WGS) entry which is preliminary data.</text>
</comment>
<sequence>MAGDANILHHVGLITRDLDTAIGHYERLGFSLTPLPRIPRSSQAGLVASCCNGRATRRRTICSWTGPGLNRLPREIVMKNMTEKRSNQELVTAVCRELYLLASREEQAAADEACRVPYWQACPPSVNVHWTAAQLLRADANRLESGAGLLAEAC</sequence>
<dbReference type="RefSeq" id="WP_132187436.1">
    <property type="nucleotide sequence ID" value="NZ_SLWM01000001.1"/>
</dbReference>
<evidence type="ECO:0000313" key="2">
    <source>
        <dbReference type="Proteomes" id="UP000295818"/>
    </source>
</evidence>
<name>A0ABY2BTE1_9ACTN</name>
<proteinExistence type="predicted"/>
<dbReference type="InterPro" id="IPR029068">
    <property type="entry name" value="Glyas_Bleomycin-R_OHBP_Dase"/>
</dbReference>
<accession>A0ABY2BTE1</accession>
<evidence type="ECO:0008006" key="3">
    <source>
        <dbReference type="Google" id="ProtNLM"/>
    </source>
</evidence>
<organism evidence="1 2">
    <name type="scientific">Kribbella orskensis</name>
    <dbReference type="NCBI Taxonomy" id="2512216"/>
    <lineage>
        <taxon>Bacteria</taxon>
        <taxon>Bacillati</taxon>
        <taxon>Actinomycetota</taxon>
        <taxon>Actinomycetes</taxon>
        <taxon>Propionibacteriales</taxon>
        <taxon>Kribbellaceae</taxon>
        <taxon>Kribbella</taxon>
    </lineage>
</organism>
<reference evidence="1 2" key="1">
    <citation type="journal article" date="2015" name="Stand. Genomic Sci.">
        <title>Genomic Encyclopedia of Bacterial and Archaeal Type Strains, Phase III: the genomes of soil and plant-associated and newly described type strains.</title>
        <authorList>
            <person name="Whitman W.B."/>
            <person name="Woyke T."/>
            <person name="Klenk H.P."/>
            <person name="Zhou Y."/>
            <person name="Lilburn T.G."/>
            <person name="Beck B.J."/>
            <person name="De Vos P."/>
            <person name="Vandamme P."/>
            <person name="Eisen J.A."/>
            <person name="Garrity G."/>
            <person name="Hugenholtz P."/>
            <person name="Kyrpides N.C."/>
        </authorList>
    </citation>
    <scope>NUCLEOTIDE SEQUENCE [LARGE SCALE GENOMIC DNA]</scope>
    <source>
        <strain evidence="1 2">VKM Ac-2538</strain>
    </source>
</reference>
<gene>
    <name evidence="1" type="ORF">EV644_101171</name>
</gene>
<dbReference type="Proteomes" id="UP000295818">
    <property type="component" value="Unassembled WGS sequence"/>
</dbReference>
<keyword evidence="2" id="KW-1185">Reference proteome</keyword>
<dbReference type="EMBL" id="SLWM01000001">
    <property type="protein sequence ID" value="TCO31531.1"/>
    <property type="molecule type" value="Genomic_DNA"/>
</dbReference>
<dbReference type="SUPFAM" id="SSF54593">
    <property type="entry name" value="Glyoxalase/Bleomycin resistance protein/Dihydroxybiphenyl dioxygenase"/>
    <property type="match status" value="1"/>
</dbReference>
<evidence type="ECO:0000313" key="1">
    <source>
        <dbReference type="EMBL" id="TCO31531.1"/>
    </source>
</evidence>
<protein>
    <recommendedName>
        <fullName evidence="3">Glyoxalase/bleomycin resistance protein/dioxygenase superfamily protein</fullName>
    </recommendedName>
</protein>